<accession>A0AAD4GPB6</accession>
<keyword evidence="3" id="KW-1185">Reference proteome</keyword>
<dbReference type="EMBL" id="VCAU01000105">
    <property type="protein sequence ID" value="KAF9885059.1"/>
    <property type="molecule type" value="Genomic_DNA"/>
</dbReference>
<dbReference type="SMART" id="SM00225">
    <property type="entry name" value="BTB"/>
    <property type="match status" value="1"/>
</dbReference>
<reference evidence="2" key="2">
    <citation type="submission" date="2020-02" db="EMBL/GenBank/DDBJ databases">
        <authorList>
            <person name="Gilchrist C.L.M."/>
            <person name="Chooi Y.-H."/>
        </authorList>
    </citation>
    <scope>NUCLEOTIDE SEQUENCE</scope>
    <source>
        <strain evidence="2">MST-FP2251</strain>
    </source>
</reference>
<proteinExistence type="predicted"/>
<reference evidence="2" key="1">
    <citation type="journal article" date="2019" name="Beilstein J. Org. Chem.">
        <title>Nanangenines: drimane sesquiterpenoids as the dominant metabolite cohort of a novel Australian fungus, Aspergillus nanangensis.</title>
        <authorList>
            <person name="Lacey H.J."/>
            <person name="Gilchrist C.L.M."/>
            <person name="Crombie A."/>
            <person name="Kalaitzis J.A."/>
            <person name="Vuong D."/>
            <person name="Rutledge P.J."/>
            <person name="Turner P."/>
            <person name="Pitt J.I."/>
            <person name="Lacey E."/>
            <person name="Chooi Y.H."/>
            <person name="Piggott A.M."/>
        </authorList>
    </citation>
    <scope>NUCLEOTIDE SEQUENCE</scope>
    <source>
        <strain evidence="2">MST-FP2251</strain>
    </source>
</reference>
<dbReference type="Pfam" id="PF00651">
    <property type="entry name" value="BTB"/>
    <property type="match status" value="1"/>
</dbReference>
<dbReference type="PANTHER" id="PTHR47843:SF2">
    <property type="entry name" value="BTB DOMAIN-CONTAINING PROTEIN"/>
    <property type="match status" value="1"/>
</dbReference>
<comment type="caution">
    <text evidence="2">The sequence shown here is derived from an EMBL/GenBank/DDBJ whole genome shotgun (WGS) entry which is preliminary data.</text>
</comment>
<gene>
    <name evidence="2" type="ORF">FE257_000790</name>
</gene>
<name>A0AAD4GPB6_ASPNN</name>
<dbReference type="AlphaFoldDB" id="A0AAD4GPB6"/>
<protein>
    <recommendedName>
        <fullName evidence="1">BTB domain-containing protein</fullName>
    </recommendedName>
</protein>
<dbReference type="InterPro" id="IPR011333">
    <property type="entry name" value="SKP1/BTB/POZ_sf"/>
</dbReference>
<evidence type="ECO:0000313" key="3">
    <source>
        <dbReference type="Proteomes" id="UP001194746"/>
    </source>
</evidence>
<dbReference type="Gene3D" id="3.30.710.10">
    <property type="entry name" value="Potassium Channel Kv1.1, Chain A"/>
    <property type="match status" value="1"/>
</dbReference>
<dbReference type="PROSITE" id="PS50097">
    <property type="entry name" value="BTB"/>
    <property type="match status" value="1"/>
</dbReference>
<dbReference type="InterPro" id="IPR000210">
    <property type="entry name" value="BTB/POZ_dom"/>
</dbReference>
<dbReference type="SUPFAM" id="SSF54695">
    <property type="entry name" value="POZ domain"/>
    <property type="match status" value="1"/>
</dbReference>
<sequence>MSTNGLSGALHEMSYEEFAKHQIPRYHGPMVKIEIGVTVYHVSKIILCETSRYFARMFDGNFKEGEAQSAVLEKVEGVVSNRSFELLLQWLYLGRITVGEEPPSEQISAMIEFARFADMLGIDGVEPQTVEHMRATILANSPSPTMWA</sequence>
<dbReference type="CDD" id="cd18186">
    <property type="entry name" value="BTB_POZ_ZBTB_KLHL-like"/>
    <property type="match status" value="1"/>
</dbReference>
<dbReference type="Proteomes" id="UP001194746">
    <property type="component" value="Unassembled WGS sequence"/>
</dbReference>
<feature type="domain" description="BTB" evidence="1">
    <location>
        <begin position="29"/>
        <end position="100"/>
    </location>
</feature>
<evidence type="ECO:0000313" key="2">
    <source>
        <dbReference type="EMBL" id="KAF9885059.1"/>
    </source>
</evidence>
<organism evidence="2 3">
    <name type="scientific">Aspergillus nanangensis</name>
    <dbReference type="NCBI Taxonomy" id="2582783"/>
    <lineage>
        <taxon>Eukaryota</taxon>
        <taxon>Fungi</taxon>
        <taxon>Dikarya</taxon>
        <taxon>Ascomycota</taxon>
        <taxon>Pezizomycotina</taxon>
        <taxon>Eurotiomycetes</taxon>
        <taxon>Eurotiomycetidae</taxon>
        <taxon>Eurotiales</taxon>
        <taxon>Aspergillaceae</taxon>
        <taxon>Aspergillus</taxon>
        <taxon>Aspergillus subgen. Circumdati</taxon>
    </lineage>
</organism>
<evidence type="ECO:0000259" key="1">
    <source>
        <dbReference type="PROSITE" id="PS50097"/>
    </source>
</evidence>
<dbReference type="PANTHER" id="PTHR47843">
    <property type="entry name" value="BTB DOMAIN-CONTAINING PROTEIN-RELATED"/>
    <property type="match status" value="1"/>
</dbReference>